<sequence length="81" mass="9854">MPFVSLNERYPVKCAAFIRDPVLKYLRFDKKIIYFSYRTYVMQPLLSYIKPYCATSRQPWVWQLVLVYAFSVYIRNKLSQQ</sequence>
<comment type="caution">
    <text evidence="1">The sequence shown here is derived from an EMBL/GenBank/DDBJ whole genome shotgun (WGS) entry which is preliminary data.</text>
</comment>
<protein>
    <submittedName>
        <fullName evidence="1">Uncharacterized protein</fullName>
    </submittedName>
</protein>
<reference evidence="1 2" key="1">
    <citation type="submission" date="2015-11" db="EMBL/GenBank/DDBJ databases">
        <title>Genomic analysis of 38 Legionella species identifies large and diverse effector repertoires.</title>
        <authorList>
            <person name="Burstein D."/>
            <person name="Amaro F."/>
            <person name="Zusman T."/>
            <person name="Lifshitz Z."/>
            <person name="Cohen O."/>
            <person name="Gilbert J.A."/>
            <person name="Pupko T."/>
            <person name="Shuman H.A."/>
            <person name="Segal G."/>
        </authorList>
    </citation>
    <scope>NUCLEOTIDE SEQUENCE [LARGE SCALE GENOMIC DNA]</scope>
    <source>
        <strain evidence="1 2">ATCC 49751</strain>
    </source>
</reference>
<evidence type="ECO:0000313" key="1">
    <source>
        <dbReference type="EMBL" id="KTD20933.1"/>
    </source>
</evidence>
<proteinExistence type="predicted"/>
<name>A0A0W0VLB7_9GAMM</name>
<keyword evidence="2" id="KW-1185">Reference proteome</keyword>
<evidence type="ECO:0000313" key="2">
    <source>
        <dbReference type="Proteomes" id="UP000054869"/>
    </source>
</evidence>
<gene>
    <name evidence="1" type="ORF">Llan_1663</name>
</gene>
<organism evidence="1 2">
    <name type="scientific">Legionella lansingensis</name>
    <dbReference type="NCBI Taxonomy" id="45067"/>
    <lineage>
        <taxon>Bacteria</taxon>
        <taxon>Pseudomonadati</taxon>
        <taxon>Pseudomonadota</taxon>
        <taxon>Gammaproteobacteria</taxon>
        <taxon>Legionellales</taxon>
        <taxon>Legionellaceae</taxon>
        <taxon>Legionella</taxon>
    </lineage>
</organism>
<dbReference type="Proteomes" id="UP000054869">
    <property type="component" value="Unassembled WGS sequence"/>
</dbReference>
<accession>A0A0W0VLB7</accession>
<dbReference type="AlphaFoldDB" id="A0A0W0VLB7"/>
<dbReference type="EMBL" id="LNYI01000033">
    <property type="protein sequence ID" value="KTD20933.1"/>
    <property type="molecule type" value="Genomic_DNA"/>
</dbReference>